<evidence type="ECO:0000313" key="2">
    <source>
        <dbReference type="Proteomes" id="UP000187209"/>
    </source>
</evidence>
<proteinExistence type="predicted"/>
<evidence type="ECO:0000313" key="1">
    <source>
        <dbReference type="EMBL" id="OMJ76339.1"/>
    </source>
</evidence>
<keyword evidence="2" id="KW-1185">Reference proteome</keyword>
<accession>A0A1R2BHX4</accession>
<name>A0A1R2BHX4_9CILI</name>
<comment type="caution">
    <text evidence="1">The sequence shown here is derived from an EMBL/GenBank/DDBJ whole genome shotgun (WGS) entry which is preliminary data.</text>
</comment>
<sequence>MSDDDFGDFAEAIEEVKIEPEEIVVDSSGRPIDYLPNTNLLLTKEYFDSICELLSEKVQIEEVEVQQVEFIREFDIEKTSPLFNDLSAEYKEYIHNDGYKKEKQGNQIKTPALGDLLIKQGEKFCRDFWPSLSIRTIFLKNCNINEIVNGTIETLPVMTEMEPESLKPSIIAKKTTAKDFLGYEIPDLGFMIATSIQWPSEYLKQI</sequence>
<gene>
    <name evidence="1" type="ORF">SteCoe_24325</name>
</gene>
<protein>
    <submittedName>
        <fullName evidence="1">Uncharacterized protein</fullName>
    </submittedName>
</protein>
<dbReference type="EMBL" id="MPUH01000637">
    <property type="protein sequence ID" value="OMJ76339.1"/>
    <property type="molecule type" value="Genomic_DNA"/>
</dbReference>
<organism evidence="1 2">
    <name type="scientific">Stentor coeruleus</name>
    <dbReference type="NCBI Taxonomy" id="5963"/>
    <lineage>
        <taxon>Eukaryota</taxon>
        <taxon>Sar</taxon>
        <taxon>Alveolata</taxon>
        <taxon>Ciliophora</taxon>
        <taxon>Postciliodesmatophora</taxon>
        <taxon>Heterotrichea</taxon>
        <taxon>Heterotrichida</taxon>
        <taxon>Stentoridae</taxon>
        <taxon>Stentor</taxon>
    </lineage>
</organism>
<dbReference type="AlphaFoldDB" id="A0A1R2BHX4"/>
<reference evidence="1 2" key="1">
    <citation type="submission" date="2016-11" db="EMBL/GenBank/DDBJ databases">
        <title>The macronuclear genome of Stentor coeruleus: a giant cell with tiny introns.</title>
        <authorList>
            <person name="Slabodnick M."/>
            <person name="Ruby J.G."/>
            <person name="Reiff S.B."/>
            <person name="Swart E.C."/>
            <person name="Gosai S."/>
            <person name="Prabakaran S."/>
            <person name="Witkowska E."/>
            <person name="Larue G.E."/>
            <person name="Fisher S."/>
            <person name="Freeman R.M."/>
            <person name="Gunawardena J."/>
            <person name="Chu W."/>
            <person name="Stover N.A."/>
            <person name="Gregory B.D."/>
            <person name="Nowacki M."/>
            <person name="Derisi J."/>
            <person name="Roy S.W."/>
            <person name="Marshall W.F."/>
            <person name="Sood P."/>
        </authorList>
    </citation>
    <scope>NUCLEOTIDE SEQUENCE [LARGE SCALE GENOMIC DNA]</scope>
    <source>
        <strain evidence="1">WM001</strain>
    </source>
</reference>
<dbReference type="OrthoDB" id="323784at2759"/>
<dbReference type="Proteomes" id="UP000187209">
    <property type="component" value="Unassembled WGS sequence"/>
</dbReference>